<dbReference type="AlphaFoldDB" id="A0AAW0M5S3"/>
<accession>A0AAW0M5S3</accession>
<dbReference type="EMBL" id="PKMF04000014">
    <property type="protein sequence ID" value="KAK7859245.1"/>
    <property type="molecule type" value="Genomic_DNA"/>
</dbReference>
<comment type="caution">
    <text evidence="3">The sequence shown here is derived from an EMBL/GenBank/DDBJ whole genome shotgun (WGS) entry which is preliminary data.</text>
</comment>
<dbReference type="PANTHER" id="PTHR31066">
    <property type="entry name" value="OS05G0427100 PROTEIN-RELATED"/>
    <property type="match status" value="1"/>
</dbReference>
<name>A0AAW0M5S3_QUESU</name>
<sequence>MESNNNKNTETIKFLCSYGGKILPRYTDGTLRYVGGLTRVLVVDHSISFTELMVKLGEFCGSSVNLRCQLLTGDLGLWVCWRWIGYCVYGFISWVDLWFGLVSCFPRFDGD</sequence>
<feature type="transmembrane region" description="Helical" evidence="1">
    <location>
        <begin position="83"/>
        <end position="105"/>
    </location>
</feature>
<reference evidence="3" key="3">
    <citation type="submission" date="2023-07" db="EMBL/GenBank/DDBJ databases">
        <title>An improved reference 1 genome and first organelle genomes of Quercus suber.</title>
        <authorList>
            <consortium name="Genosuber Consortium"/>
            <person name="Usie A."/>
            <person name="Serra O."/>
            <person name="Barros P."/>
        </authorList>
    </citation>
    <scope>NUCLEOTIDE SEQUENCE</scope>
    <source>
        <strain evidence="3">HL8</strain>
        <tissue evidence="3">Leaves</tissue>
    </source>
</reference>
<feature type="domain" description="PB1" evidence="2">
    <location>
        <begin position="30"/>
        <end position="75"/>
    </location>
</feature>
<gene>
    <name evidence="3" type="ORF">CFP56_007713</name>
</gene>
<keyword evidence="1" id="KW-1133">Transmembrane helix</keyword>
<keyword evidence="1" id="KW-0812">Transmembrane</keyword>
<dbReference type="InterPro" id="IPR000270">
    <property type="entry name" value="PB1_dom"/>
</dbReference>
<reference evidence="3" key="1">
    <citation type="submission" date="2017-12" db="EMBL/GenBank/DDBJ databases">
        <authorList>
            <person name="Barbosa P."/>
            <person name="Usie A."/>
            <person name="Ramos A.M."/>
        </authorList>
    </citation>
    <scope>NUCLEOTIDE SEQUENCE</scope>
    <source>
        <strain evidence="3">HL8</strain>
        <tissue evidence="3">Leaves</tissue>
    </source>
</reference>
<reference evidence="3" key="2">
    <citation type="journal article" date="2018" name="Sci. Data">
        <title>The draft genome sequence of cork oak.</title>
        <authorList>
            <person name="Ramos A.M."/>
            <person name="Usie A."/>
            <person name="Barbosa P."/>
            <person name="Barros P.M."/>
            <person name="Capote T."/>
            <person name="Chaves I."/>
            <person name="Simoes F."/>
            <person name="Abreu I."/>
            <person name="Carrasquinho I."/>
            <person name="Faro C."/>
            <person name="Guimaraes J.B."/>
            <person name="Mendonca D."/>
            <person name="Nobrega F."/>
            <person name="Rodrigues L."/>
            <person name="Saibo N.J.M."/>
            <person name="Varela M.C."/>
            <person name="Egas C."/>
            <person name="Matos J."/>
            <person name="Miguel C.M."/>
            <person name="Oliveira M.M."/>
            <person name="Ricardo C.P."/>
            <person name="Goncalves S."/>
        </authorList>
    </citation>
    <scope>NUCLEOTIDE SEQUENCE [LARGE SCALE GENOMIC DNA]</scope>
    <source>
        <strain evidence="3">HL8</strain>
    </source>
</reference>
<dbReference type="SUPFAM" id="SSF54277">
    <property type="entry name" value="CAD &amp; PB1 domains"/>
    <property type="match status" value="1"/>
</dbReference>
<evidence type="ECO:0000256" key="1">
    <source>
        <dbReference type="SAM" id="Phobius"/>
    </source>
</evidence>
<organism evidence="3">
    <name type="scientific">Quercus suber</name>
    <name type="common">Cork oak</name>
    <dbReference type="NCBI Taxonomy" id="58331"/>
    <lineage>
        <taxon>Eukaryota</taxon>
        <taxon>Viridiplantae</taxon>
        <taxon>Streptophyta</taxon>
        <taxon>Embryophyta</taxon>
        <taxon>Tracheophyta</taxon>
        <taxon>Spermatophyta</taxon>
        <taxon>Magnoliopsida</taxon>
        <taxon>eudicotyledons</taxon>
        <taxon>Gunneridae</taxon>
        <taxon>Pentapetalae</taxon>
        <taxon>rosids</taxon>
        <taxon>fabids</taxon>
        <taxon>Fagales</taxon>
        <taxon>Fagaceae</taxon>
        <taxon>Quercus</taxon>
    </lineage>
</organism>
<keyword evidence="1" id="KW-0472">Membrane</keyword>
<dbReference type="InterPro" id="IPR053198">
    <property type="entry name" value="Gynoecium_Dev_Regulator"/>
</dbReference>
<evidence type="ECO:0000313" key="3">
    <source>
        <dbReference type="EMBL" id="KAK7859245.1"/>
    </source>
</evidence>
<protein>
    <recommendedName>
        <fullName evidence="2">PB1 domain-containing protein</fullName>
    </recommendedName>
</protein>
<dbReference type="PANTHER" id="PTHR31066:SF66">
    <property type="entry name" value="PB1 DOMAIN-CONTAINING PROTEIN"/>
    <property type="match status" value="1"/>
</dbReference>
<evidence type="ECO:0000259" key="2">
    <source>
        <dbReference type="Pfam" id="PF00564"/>
    </source>
</evidence>
<proteinExistence type="predicted"/>
<dbReference type="Pfam" id="PF00564">
    <property type="entry name" value="PB1"/>
    <property type="match status" value="1"/>
</dbReference>